<keyword evidence="3" id="KW-0963">Cytoplasm</keyword>
<dbReference type="SMART" id="SM00307">
    <property type="entry name" value="ILWEQ"/>
    <property type="match status" value="1"/>
</dbReference>
<name>A0A8S2DIB4_9BILA</name>
<evidence type="ECO:0000256" key="4">
    <source>
        <dbReference type="ARBA" id="ARBA00023203"/>
    </source>
</evidence>
<dbReference type="Pfam" id="PF01608">
    <property type="entry name" value="I_LWEQ"/>
    <property type="match status" value="1"/>
</dbReference>
<dbReference type="PANTHER" id="PTHR10407:SF15">
    <property type="entry name" value="HUNTINGTIN INTERACTING PROTEIN 1"/>
    <property type="match status" value="1"/>
</dbReference>
<evidence type="ECO:0000256" key="1">
    <source>
        <dbReference type="ARBA" id="ARBA00004496"/>
    </source>
</evidence>
<evidence type="ECO:0000313" key="10">
    <source>
        <dbReference type="Proteomes" id="UP000677228"/>
    </source>
</evidence>
<dbReference type="GO" id="GO:0030136">
    <property type="term" value="C:clathrin-coated vesicle"/>
    <property type="evidence" value="ECO:0007669"/>
    <property type="project" value="TreeGrafter"/>
</dbReference>
<proteinExistence type="inferred from homology"/>
<dbReference type="GO" id="GO:0043325">
    <property type="term" value="F:phosphatidylinositol-3,4-bisphosphate binding"/>
    <property type="evidence" value="ECO:0007669"/>
    <property type="project" value="TreeGrafter"/>
</dbReference>
<gene>
    <name evidence="8" type="ORF">OVA965_LOCUS10170</name>
    <name evidence="9" type="ORF">TMI583_LOCUS10166</name>
</gene>
<feature type="non-terminal residue" evidence="8">
    <location>
        <position position="1"/>
    </location>
</feature>
<feature type="domain" description="ENTH" evidence="6">
    <location>
        <begin position="89"/>
        <end position="217"/>
    </location>
</feature>
<feature type="coiled-coil region" evidence="5">
    <location>
        <begin position="1055"/>
        <end position="1084"/>
    </location>
</feature>
<dbReference type="InterPro" id="IPR008942">
    <property type="entry name" value="ENTH_VHS"/>
</dbReference>
<dbReference type="EMBL" id="CAJNOK010003726">
    <property type="protein sequence ID" value="CAF0911993.1"/>
    <property type="molecule type" value="Genomic_DNA"/>
</dbReference>
<dbReference type="GO" id="GO:0006897">
    <property type="term" value="P:endocytosis"/>
    <property type="evidence" value="ECO:0007669"/>
    <property type="project" value="InterPro"/>
</dbReference>
<dbReference type="Gene3D" id="1.20.1410.10">
    <property type="entry name" value="I/LWEQ domain"/>
    <property type="match status" value="1"/>
</dbReference>
<dbReference type="GO" id="GO:0035615">
    <property type="term" value="F:clathrin adaptor activity"/>
    <property type="evidence" value="ECO:0007669"/>
    <property type="project" value="TreeGrafter"/>
</dbReference>
<keyword evidence="4" id="KW-0009">Actin-binding</keyword>
<evidence type="ECO:0000259" key="7">
    <source>
        <dbReference type="PROSITE" id="PS50945"/>
    </source>
</evidence>
<feature type="coiled-coil region" evidence="5">
    <location>
        <begin position="546"/>
        <end position="675"/>
    </location>
</feature>
<dbReference type="SUPFAM" id="SSF48464">
    <property type="entry name" value="ENTH/VHS domain"/>
    <property type="match status" value="1"/>
</dbReference>
<dbReference type="GO" id="GO:0032051">
    <property type="term" value="F:clathrin light chain binding"/>
    <property type="evidence" value="ECO:0007669"/>
    <property type="project" value="TreeGrafter"/>
</dbReference>
<dbReference type="InterPro" id="IPR035964">
    <property type="entry name" value="I/LWEQ_dom_sf"/>
</dbReference>
<dbReference type="SUPFAM" id="SSF109885">
    <property type="entry name" value="I/LWEQ domain"/>
    <property type="match status" value="1"/>
</dbReference>
<accession>A0A8S2DIB4</accession>
<dbReference type="InterPro" id="IPR030224">
    <property type="entry name" value="Sla2_fam"/>
</dbReference>
<organism evidence="8 10">
    <name type="scientific">Didymodactylos carnosus</name>
    <dbReference type="NCBI Taxonomy" id="1234261"/>
    <lineage>
        <taxon>Eukaryota</taxon>
        <taxon>Metazoa</taxon>
        <taxon>Spiralia</taxon>
        <taxon>Gnathifera</taxon>
        <taxon>Rotifera</taxon>
        <taxon>Eurotatoria</taxon>
        <taxon>Bdelloidea</taxon>
        <taxon>Philodinida</taxon>
        <taxon>Philodinidae</taxon>
        <taxon>Didymodactylos</taxon>
    </lineage>
</organism>
<dbReference type="Pfam" id="PF07651">
    <property type="entry name" value="ANTH"/>
    <property type="match status" value="1"/>
</dbReference>
<evidence type="ECO:0000256" key="5">
    <source>
        <dbReference type="SAM" id="Coils"/>
    </source>
</evidence>
<dbReference type="SMART" id="SM00273">
    <property type="entry name" value="ENTH"/>
    <property type="match status" value="1"/>
</dbReference>
<dbReference type="Proteomes" id="UP000677228">
    <property type="component" value="Unassembled WGS sequence"/>
</dbReference>
<dbReference type="Proteomes" id="UP000682733">
    <property type="component" value="Unassembled WGS sequence"/>
</dbReference>
<dbReference type="GO" id="GO:0007015">
    <property type="term" value="P:actin filament organization"/>
    <property type="evidence" value="ECO:0007669"/>
    <property type="project" value="TreeGrafter"/>
</dbReference>
<dbReference type="InterPro" id="IPR011417">
    <property type="entry name" value="ANTH_dom"/>
</dbReference>
<dbReference type="AlphaFoldDB" id="A0A8S2DIB4"/>
<dbReference type="GO" id="GO:0080025">
    <property type="term" value="F:phosphatidylinositol-3,5-bisphosphate binding"/>
    <property type="evidence" value="ECO:0007669"/>
    <property type="project" value="TreeGrafter"/>
</dbReference>
<feature type="coiled-coil region" evidence="5">
    <location>
        <begin position="864"/>
        <end position="924"/>
    </location>
</feature>
<dbReference type="EMBL" id="CAJOBA010003727">
    <property type="protein sequence ID" value="CAF3690943.1"/>
    <property type="molecule type" value="Genomic_DNA"/>
</dbReference>
<comment type="caution">
    <text evidence="8">The sequence shown here is derived from an EMBL/GenBank/DDBJ whole genome shotgun (WGS) entry which is preliminary data.</text>
</comment>
<evidence type="ECO:0000256" key="3">
    <source>
        <dbReference type="ARBA" id="ARBA00022490"/>
    </source>
</evidence>
<dbReference type="GO" id="GO:0051015">
    <property type="term" value="F:actin filament binding"/>
    <property type="evidence" value="ECO:0007669"/>
    <property type="project" value="TreeGrafter"/>
</dbReference>
<dbReference type="GO" id="GO:0030864">
    <property type="term" value="C:cortical actin cytoskeleton"/>
    <property type="evidence" value="ECO:0007669"/>
    <property type="project" value="TreeGrafter"/>
</dbReference>
<dbReference type="GO" id="GO:0048268">
    <property type="term" value="P:clathrin coat assembly"/>
    <property type="evidence" value="ECO:0007669"/>
    <property type="project" value="TreeGrafter"/>
</dbReference>
<dbReference type="Gene3D" id="1.25.40.90">
    <property type="match status" value="1"/>
</dbReference>
<feature type="coiled-coil region" evidence="5">
    <location>
        <begin position="424"/>
        <end position="512"/>
    </location>
</feature>
<sequence length="1153" mass="133465">KKNKIKDQQRRLKEIEKKCNRGGRYRVMIDSNSFLPQVMSQRFLTNNCKIKQVLLKIKMSVYNRRASSVNLQQLVTNIPVRRKAADQVERERFEWTQWQSASKAVNNLETPAKEKHVRNLILGTFRLEGARLFWSMCTRLQLESHPIVCWKFCYVIHRLLRDGHKYVVHDSIPLTAYFDQLGKFWNSLRQSYGTMTYRYCRLMITKLGFHERNVMFTGNLSIGEGNDVRRVFGDNLDLYFQLSIELMDYMDELLGLVDAVFTSLDQSRANSMTAVGQCRLHPLILCVQDSSLLYDYVVKVLFKLHDSLTGDTLTGHRTRLNEQFRRLKKFYEQASTLQYFRDLIKVPILPDNPPNFKIKEDYKNYHTPVATIVAPPPEPTQVIEDALIDTSDTISNMSFPTASDPFMGDGWPPNGHVDHRAKEIADLEQRLLQYDIALREVRDQTHELHKTISQKDSALIEEKNHRLQLEEQLRQQLENTRRIEEMHTLEQKVNSDEKYVKMRDQYNKLREEHILVLRRKLEEDYNKLKDDCDHINFSFNTKTSEFETLDNEILQLRKTNDELNDTITQLTREQNEFKTSDLATSNRIKEVENEKKIIQEQYKQLQDEKMKVDNQLTKDISEFERKLKEYELIRKDLLAQNREHEENLIDLVHEKEVLETKVEDLELTTQDLAKKLHFINESQKLLQQNHSHVLENLKESYKHYCISHVHDGIERSNDAELLYCKSGAEYLLSCLKSSLSSLTTTHDQWKKHQLSEGVLLSFLNECVSLSNFVSDVVVHGKATSNLVQDVDKGVELADNCRDVGTSCIEIFDTYRRTIIPEHFEDDIKNLTRKLNKLITHTTNLLPKVTDISKEELGDLVEKELQNTHETIDEAVRQIQALLEKSRITDTGIKLEVNGKILDTCGELMQTIRQLIMKARDLQKEIVSQGRGTATAKEFYTKNHKWTEGLVSAAKNVGLNAKVLIESADHLLSGDGKFEEIIACSNEIASATAQLVAASNVKADRESKNREGLTQASKQVAAATARVVATAKSGASTIEEKSTMDFSSYSLHKTKRAEMDAQVKVLELEKQLEQAKVSLYTLRKRHYQLAGEDEGWDTNQQDHDRAIPNRAILCLNNGTYAVLTFYFFVNIDDCYLSLRDVFHARHIRNFISGF</sequence>
<evidence type="ECO:0000259" key="6">
    <source>
        <dbReference type="PROSITE" id="PS50942"/>
    </source>
</evidence>
<comment type="subcellular location">
    <subcellularLocation>
        <location evidence="1">Cytoplasm</location>
    </subcellularLocation>
</comment>
<evidence type="ECO:0008006" key="11">
    <source>
        <dbReference type="Google" id="ProtNLM"/>
    </source>
</evidence>
<comment type="similarity">
    <text evidence="2">Belongs to the SLA2 family.</text>
</comment>
<reference evidence="8" key="1">
    <citation type="submission" date="2021-02" db="EMBL/GenBank/DDBJ databases">
        <authorList>
            <person name="Nowell W R."/>
        </authorList>
    </citation>
    <scope>NUCLEOTIDE SEQUENCE</scope>
</reference>
<dbReference type="PROSITE" id="PS50942">
    <property type="entry name" value="ENTH"/>
    <property type="match status" value="1"/>
</dbReference>
<dbReference type="FunFam" id="1.25.40.90:FF:000012">
    <property type="entry name" value="Huntingtin interacting protein 1-related"/>
    <property type="match status" value="1"/>
</dbReference>
<protein>
    <recommendedName>
        <fullName evidence="11">Huntingtin-interacting protein 1</fullName>
    </recommendedName>
</protein>
<dbReference type="PANTHER" id="PTHR10407">
    <property type="entry name" value="HUNTINGTIN INTERACTING PROTEIN 1"/>
    <property type="match status" value="1"/>
</dbReference>
<keyword evidence="5" id="KW-0175">Coiled coil</keyword>
<evidence type="ECO:0000256" key="2">
    <source>
        <dbReference type="ARBA" id="ARBA00010135"/>
    </source>
</evidence>
<dbReference type="InterPro" id="IPR002558">
    <property type="entry name" value="ILWEQ_dom"/>
</dbReference>
<dbReference type="FunFam" id="1.20.1410.10:FF:000006">
    <property type="entry name" value="Huntingtin interacting protein"/>
    <property type="match status" value="1"/>
</dbReference>
<dbReference type="PROSITE" id="PS50945">
    <property type="entry name" value="I_LWEQ"/>
    <property type="match status" value="1"/>
</dbReference>
<dbReference type="InterPro" id="IPR013809">
    <property type="entry name" value="ENTH"/>
</dbReference>
<evidence type="ECO:0000313" key="9">
    <source>
        <dbReference type="EMBL" id="CAF3690943.1"/>
    </source>
</evidence>
<evidence type="ECO:0000313" key="8">
    <source>
        <dbReference type="EMBL" id="CAF0911993.1"/>
    </source>
</evidence>
<feature type="domain" description="I/LWEQ" evidence="7">
    <location>
        <begin position="848"/>
        <end position="1089"/>
    </location>
</feature>